<evidence type="ECO:0000256" key="1">
    <source>
        <dbReference type="SAM" id="Phobius"/>
    </source>
</evidence>
<dbReference type="Gene3D" id="3.90.215.10">
    <property type="entry name" value="Gamma Fibrinogen, chain A, domain 1"/>
    <property type="match status" value="1"/>
</dbReference>
<reference evidence="3" key="1">
    <citation type="journal article" date="2017" name="bioRxiv">
        <title>Comparative analysis of the genomes of Stylophora pistillata and Acropora digitifera provides evidence for extensive differences between species of corals.</title>
        <authorList>
            <person name="Voolstra C.R."/>
            <person name="Li Y."/>
            <person name="Liew Y.J."/>
            <person name="Baumgarten S."/>
            <person name="Zoccola D."/>
            <person name="Flot J.-F."/>
            <person name="Tambutte S."/>
            <person name="Allemand D."/>
            <person name="Aranda M."/>
        </authorList>
    </citation>
    <scope>NUCLEOTIDE SEQUENCE [LARGE SCALE GENOMIC DNA]</scope>
</reference>
<sequence>MATDSEKVSEAVQGALAHIKKNAPEEHSKLIADGKLKDAITAAARKAAEEEVKIAHEFASQPEQDIRKRLAKHLPEDRIKLIEEALTIPTFRMEISKMDNGRHLVQLTRGEEEFLSSRELVTSADIEWATILQYASVVVEAVMLVMQAVGIGVSVSSSTMKATVEDTAEAIMRSPAFQQAIQKFISSWKAAGGSATNEAKAIFFLLKETYAAGLLWTIIKSLCSEMKWYDWLETAAKVSAMIIAAFATEGAALIAKIALTVLAAVDFARKIANLTASKVTAMLIAAFATEGAALIAKIALAVLAAIDFGKKIANLALTEANNKNPLGCKGDSCPKPNDNSQDNKKFRATSCLDHLLHGASACGMYQLYDSSGNSFPAYCDFKSEPGFAWTLVMSWANKYRALSALRSKPFKNNAPVNENSLIWKMYRLSLTRMRSLRAHSTHWRATCSYPTHGVDFTDYVRGSFKDFNIVDYINDGKPCKKVEFVNIRGHMGIHLTASFWQSTSYTLHIDSSHSGCNFNPRSGSVSSEDNFGYYGVTNSKFRCTASDLSTTQWWFGAHL</sequence>
<dbReference type="InterPro" id="IPR014716">
    <property type="entry name" value="Fibrinogen_a/b/g_C_1"/>
</dbReference>
<dbReference type="OrthoDB" id="10052666at2759"/>
<keyword evidence="1" id="KW-0472">Membrane</keyword>
<evidence type="ECO:0000313" key="2">
    <source>
        <dbReference type="EMBL" id="PFX16909.1"/>
    </source>
</evidence>
<keyword evidence="1" id="KW-0812">Transmembrane</keyword>
<organism evidence="2 3">
    <name type="scientific">Stylophora pistillata</name>
    <name type="common">Smooth cauliflower coral</name>
    <dbReference type="NCBI Taxonomy" id="50429"/>
    <lineage>
        <taxon>Eukaryota</taxon>
        <taxon>Metazoa</taxon>
        <taxon>Cnidaria</taxon>
        <taxon>Anthozoa</taxon>
        <taxon>Hexacorallia</taxon>
        <taxon>Scleractinia</taxon>
        <taxon>Astrocoeniina</taxon>
        <taxon>Pocilloporidae</taxon>
        <taxon>Stylophora</taxon>
    </lineage>
</organism>
<protein>
    <recommendedName>
        <fullName evidence="4">Fibrinogen C-terminal domain-containing protein</fullName>
    </recommendedName>
</protein>
<feature type="transmembrane region" description="Helical" evidence="1">
    <location>
        <begin position="279"/>
        <end position="306"/>
    </location>
</feature>
<gene>
    <name evidence="2" type="ORF">AWC38_SpisGene18780</name>
</gene>
<dbReference type="EMBL" id="LSMT01000509">
    <property type="protein sequence ID" value="PFX16909.1"/>
    <property type="molecule type" value="Genomic_DNA"/>
</dbReference>
<name>A0A2B4RJB8_STYPI</name>
<dbReference type="AlphaFoldDB" id="A0A2B4RJB8"/>
<comment type="caution">
    <text evidence="2">The sequence shown here is derived from an EMBL/GenBank/DDBJ whole genome shotgun (WGS) entry which is preliminary data.</text>
</comment>
<keyword evidence="1" id="KW-1133">Transmembrane helix</keyword>
<dbReference type="Proteomes" id="UP000225706">
    <property type="component" value="Unassembled WGS sequence"/>
</dbReference>
<accession>A0A2B4RJB8</accession>
<evidence type="ECO:0000313" key="3">
    <source>
        <dbReference type="Proteomes" id="UP000225706"/>
    </source>
</evidence>
<evidence type="ECO:0008006" key="4">
    <source>
        <dbReference type="Google" id="ProtNLM"/>
    </source>
</evidence>
<feature type="transmembrane region" description="Helical" evidence="1">
    <location>
        <begin position="239"/>
        <end position="267"/>
    </location>
</feature>
<keyword evidence="3" id="KW-1185">Reference proteome</keyword>
<proteinExistence type="predicted"/>